<sequence length="82" mass="8761">MHTDQIATGSPRPVVMRIRRPWPGSRQVSWLTVASGGLSEPCQYAFIAPSRLGSGCAMNMTVYSCGGSCGIDRIPVLAALEH</sequence>
<gene>
    <name evidence="1" type="ORF">SAMN05216593_102289</name>
</gene>
<dbReference type="STRING" id="1190415.SAMN05216593_102289"/>
<evidence type="ECO:0000313" key="1">
    <source>
        <dbReference type="EMBL" id="SHM67288.1"/>
    </source>
</evidence>
<evidence type="ECO:0000313" key="2">
    <source>
        <dbReference type="Proteomes" id="UP000183983"/>
    </source>
</evidence>
<proteinExistence type="predicted"/>
<accession>A0A1M7KP66</accession>
<dbReference type="AlphaFoldDB" id="A0A1M7KP66"/>
<dbReference type="EMBL" id="FRDA01000002">
    <property type="protein sequence ID" value="SHM67288.1"/>
    <property type="molecule type" value="Genomic_DNA"/>
</dbReference>
<reference evidence="1 2" key="1">
    <citation type="submission" date="2016-11" db="EMBL/GenBank/DDBJ databases">
        <authorList>
            <person name="Jaros S."/>
            <person name="Januszkiewicz K."/>
            <person name="Wedrychowicz H."/>
        </authorList>
    </citation>
    <scope>NUCLEOTIDE SEQUENCE [LARGE SCALE GENOMIC DNA]</scope>
    <source>
        <strain evidence="1 2">LMG 26898</strain>
    </source>
</reference>
<protein>
    <submittedName>
        <fullName evidence="1">Uncharacterized protein</fullName>
    </submittedName>
</protein>
<organism evidence="1 2">
    <name type="scientific">Pseudomonas asturiensis</name>
    <dbReference type="NCBI Taxonomy" id="1190415"/>
    <lineage>
        <taxon>Bacteria</taxon>
        <taxon>Pseudomonadati</taxon>
        <taxon>Pseudomonadota</taxon>
        <taxon>Gammaproteobacteria</taxon>
        <taxon>Pseudomonadales</taxon>
        <taxon>Pseudomonadaceae</taxon>
        <taxon>Pseudomonas</taxon>
    </lineage>
</organism>
<name>A0A1M7KP66_9PSED</name>
<dbReference type="Proteomes" id="UP000183983">
    <property type="component" value="Unassembled WGS sequence"/>
</dbReference>